<dbReference type="AlphaFoldDB" id="A0A196SC15"/>
<dbReference type="EMBL" id="LXWW01000238">
    <property type="protein sequence ID" value="OAO14558.1"/>
    <property type="molecule type" value="Genomic_DNA"/>
</dbReference>
<evidence type="ECO:0000259" key="6">
    <source>
        <dbReference type="Pfam" id="PF02782"/>
    </source>
</evidence>
<dbReference type="OrthoDB" id="1728974at2759"/>
<dbReference type="Gene3D" id="3.30.420.40">
    <property type="match status" value="2"/>
</dbReference>
<dbReference type="InterPro" id="IPR018484">
    <property type="entry name" value="FGGY_N"/>
</dbReference>
<dbReference type="GO" id="GO:0004856">
    <property type="term" value="F:D-xylulokinase activity"/>
    <property type="evidence" value="ECO:0007669"/>
    <property type="project" value="UniProtKB-UniRule"/>
</dbReference>
<dbReference type="STRING" id="478820.A0A196SC15"/>
<keyword evidence="4" id="KW-0119">Carbohydrate metabolism</keyword>
<dbReference type="PANTHER" id="PTHR10196">
    <property type="entry name" value="SUGAR KINASE"/>
    <property type="match status" value="1"/>
</dbReference>
<feature type="domain" description="Carbohydrate kinase FGGY C-terminal" evidence="6">
    <location>
        <begin position="296"/>
        <end position="477"/>
    </location>
</feature>
<dbReference type="GO" id="GO:0005829">
    <property type="term" value="C:cytosol"/>
    <property type="evidence" value="ECO:0007669"/>
    <property type="project" value="TreeGrafter"/>
</dbReference>
<dbReference type="EC" id="2.7.1.17" evidence="4"/>
<dbReference type="InterPro" id="IPR000577">
    <property type="entry name" value="Carb_kinase_FGGY"/>
</dbReference>
<keyword evidence="4" id="KW-0859">Xylose metabolism</keyword>
<dbReference type="GO" id="GO:0005997">
    <property type="term" value="P:xylulose metabolic process"/>
    <property type="evidence" value="ECO:0007669"/>
    <property type="project" value="TreeGrafter"/>
</dbReference>
<dbReference type="Proteomes" id="UP000078348">
    <property type="component" value="Unassembled WGS sequence"/>
</dbReference>
<comment type="similarity">
    <text evidence="1 4">Belongs to the FGGY kinase family.</text>
</comment>
<keyword evidence="2 4" id="KW-0808">Transferase</keyword>
<comment type="caution">
    <text evidence="7">The sequence shown here is derived from an EMBL/GenBank/DDBJ whole genome shotgun (WGS) entry which is preliminary data.</text>
</comment>
<evidence type="ECO:0000256" key="2">
    <source>
        <dbReference type="ARBA" id="ARBA00022679"/>
    </source>
</evidence>
<dbReference type="GO" id="GO:0005524">
    <property type="term" value="F:ATP binding"/>
    <property type="evidence" value="ECO:0007669"/>
    <property type="project" value="UniProtKB-KW"/>
</dbReference>
<reference evidence="7 8" key="1">
    <citation type="submission" date="2016-05" db="EMBL/GenBank/DDBJ databases">
        <title>Nuclear genome of Blastocystis sp. subtype 1 NandII.</title>
        <authorList>
            <person name="Gentekaki E."/>
            <person name="Curtis B."/>
            <person name="Stairs C."/>
            <person name="Eme L."/>
            <person name="Herman E."/>
            <person name="Klimes V."/>
            <person name="Arias M.C."/>
            <person name="Elias M."/>
            <person name="Hilliou F."/>
            <person name="Klute M."/>
            <person name="Malik S.-B."/>
            <person name="Pightling A."/>
            <person name="Rachubinski R."/>
            <person name="Salas D."/>
            <person name="Schlacht A."/>
            <person name="Suga H."/>
            <person name="Archibald J."/>
            <person name="Ball S.G."/>
            <person name="Clark G."/>
            <person name="Dacks J."/>
            <person name="Van Der Giezen M."/>
            <person name="Tsaousis A."/>
            <person name="Roger A."/>
        </authorList>
    </citation>
    <scope>NUCLEOTIDE SEQUENCE [LARGE SCALE GENOMIC DNA]</scope>
    <source>
        <strain evidence="8">ATCC 50177 / NandII</strain>
    </source>
</reference>
<dbReference type="GO" id="GO:0042732">
    <property type="term" value="P:D-xylose metabolic process"/>
    <property type="evidence" value="ECO:0007669"/>
    <property type="project" value="UniProtKB-UniRule"/>
</dbReference>
<protein>
    <recommendedName>
        <fullName evidence="4">Xylulose kinase</fullName>
        <ecNumber evidence="4">2.7.1.17</ecNumber>
    </recommendedName>
</protein>
<dbReference type="InterPro" id="IPR018485">
    <property type="entry name" value="FGGY_C"/>
</dbReference>
<dbReference type="CDD" id="cd07776">
    <property type="entry name" value="ASKHA_NBD_FGGY_SpXK-like"/>
    <property type="match status" value="1"/>
</dbReference>
<evidence type="ECO:0000313" key="7">
    <source>
        <dbReference type="EMBL" id="OAO14558.1"/>
    </source>
</evidence>
<evidence type="ECO:0000313" key="8">
    <source>
        <dbReference type="Proteomes" id="UP000078348"/>
    </source>
</evidence>
<evidence type="ECO:0000256" key="3">
    <source>
        <dbReference type="ARBA" id="ARBA00022777"/>
    </source>
</evidence>
<dbReference type="Pfam" id="PF02782">
    <property type="entry name" value="FGGY_C"/>
    <property type="match status" value="1"/>
</dbReference>
<keyword evidence="4" id="KW-0547">Nucleotide-binding</keyword>
<gene>
    <name evidence="7" type="ORF">AV274_3861</name>
</gene>
<feature type="domain" description="Carbohydrate kinase FGGY N-terminal" evidence="5">
    <location>
        <begin position="135"/>
        <end position="286"/>
    </location>
</feature>
<dbReference type="PIRSF" id="PIRSF000538">
    <property type="entry name" value="GlpK"/>
    <property type="match status" value="1"/>
</dbReference>
<name>A0A196SC15_BLAHN</name>
<dbReference type="SUPFAM" id="SSF53067">
    <property type="entry name" value="Actin-like ATPase domain"/>
    <property type="match status" value="2"/>
</dbReference>
<keyword evidence="3 4" id="KW-0418">Kinase</keyword>
<evidence type="ECO:0000256" key="4">
    <source>
        <dbReference type="RuleBase" id="RU367058"/>
    </source>
</evidence>
<comment type="catalytic activity">
    <reaction evidence="4">
        <text>D-xylulose + ATP = D-xylulose 5-phosphate + ADP + H(+)</text>
        <dbReference type="Rhea" id="RHEA:10964"/>
        <dbReference type="ChEBI" id="CHEBI:15378"/>
        <dbReference type="ChEBI" id="CHEBI:17140"/>
        <dbReference type="ChEBI" id="CHEBI:30616"/>
        <dbReference type="ChEBI" id="CHEBI:57737"/>
        <dbReference type="ChEBI" id="CHEBI:456216"/>
        <dbReference type="EC" id="2.7.1.17"/>
    </reaction>
</comment>
<keyword evidence="8" id="KW-1185">Reference proteome</keyword>
<evidence type="ECO:0000259" key="5">
    <source>
        <dbReference type="Pfam" id="PF00370"/>
    </source>
</evidence>
<dbReference type="PANTHER" id="PTHR10196:SF57">
    <property type="entry name" value="XYLULOSE KINASE"/>
    <property type="match status" value="1"/>
</dbReference>
<keyword evidence="4" id="KW-0067">ATP-binding</keyword>
<dbReference type="InterPro" id="IPR043129">
    <property type="entry name" value="ATPase_NBD"/>
</dbReference>
<organism evidence="7 8">
    <name type="scientific">Blastocystis sp. subtype 1 (strain ATCC 50177 / NandII)</name>
    <dbReference type="NCBI Taxonomy" id="478820"/>
    <lineage>
        <taxon>Eukaryota</taxon>
        <taxon>Sar</taxon>
        <taxon>Stramenopiles</taxon>
        <taxon>Bigyra</taxon>
        <taxon>Opalozoa</taxon>
        <taxon>Opalinata</taxon>
        <taxon>Blastocystidae</taxon>
        <taxon>Blastocystis</taxon>
    </lineage>
</organism>
<accession>A0A196SC15</accession>
<dbReference type="FunFam" id="3.30.420.40:FF:000118">
    <property type="entry name" value="Xylulose kinase 2"/>
    <property type="match status" value="1"/>
</dbReference>
<dbReference type="Pfam" id="PF00370">
    <property type="entry name" value="FGGY_N"/>
    <property type="match status" value="1"/>
</dbReference>
<dbReference type="InterPro" id="IPR042024">
    <property type="entry name" value="D-XK_euk"/>
</dbReference>
<sequence>MGAFNVDLYLGIDLSTQSCKGVLMSDTLQVVGNAVVQFDNDLPQYGTKNGVLLKGNGVVVSPTLMWVEAIDLLFQRLSELGFPLRAVVRSISVSGQQHGSVYWKRRSRSVLNSLVSSKTLKEQLENCFSTTLSPIWMDSSTGAECHHLEEVLGGAKNLAEVTGSRAYERFTGNQIARFAKNHPAEYEDTERISLVSSFVTSLLRGDFAPIDFSDGCGMNLLNIHTRRWDARCLDACAPGLEERLGDPVPSWTTLGCVCPFFQERFGLSASCEVVCGSGDNPCSLVGLRLCSEGDIAVSMGTSNTVFALTDTFKAPPAGHVFISPLNERVFMTMLCFMNGDIPRAEMCKKHAGGDWARFNQLVESVPAGNNGNVMLYYNQPEIVPHTAVSGVFRFGSDGQPVATLSPAEECRGVIEAQFLSMRLHLGDIACSTYRRVVATGGSSTNRVILQILADVFQAPVYTIDCKDSACMGAAIRAYQSHVLGAEKDGESAQHAFERVFEKEASAYHLACSPNPAMGEVYDGMMERFRSCEEVVVGMHP</sequence>
<evidence type="ECO:0000256" key="1">
    <source>
        <dbReference type="ARBA" id="ARBA00009156"/>
    </source>
</evidence>
<proteinExistence type="inferred from homology"/>